<feature type="transmembrane region" description="Helical" evidence="1">
    <location>
        <begin position="178"/>
        <end position="200"/>
    </location>
</feature>
<keyword evidence="3" id="KW-1185">Reference proteome</keyword>
<keyword evidence="1" id="KW-0812">Transmembrane</keyword>
<proteinExistence type="predicted"/>
<evidence type="ECO:0000313" key="3">
    <source>
        <dbReference type="Proteomes" id="UP000193560"/>
    </source>
</evidence>
<feature type="transmembrane region" description="Helical" evidence="1">
    <location>
        <begin position="123"/>
        <end position="143"/>
    </location>
</feature>
<dbReference type="Proteomes" id="UP000193560">
    <property type="component" value="Unassembled WGS sequence"/>
</dbReference>
<keyword evidence="1" id="KW-0472">Membrane</keyword>
<evidence type="ECO:0008006" key="4">
    <source>
        <dbReference type="Google" id="ProtNLM"/>
    </source>
</evidence>
<name>A0A1X2HY00_9FUNG</name>
<keyword evidence="1" id="KW-1133">Transmembrane helix</keyword>
<evidence type="ECO:0000256" key="1">
    <source>
        <dbReference type="SAM" id="Phobius"/>
    </source>
</evidence>
<protein>
    <recommendedName>
        <fullName evidence="4">TLC domain-containing protein</fullName>
    </recommendedName>
</protein>
<sequence length="244" mass="28800">MILHYYCTSIIFLVLCFSISKKFIVSTEKQLSWVLTFISSMICSITSLPGIFHFWRSGYDMQWLTQNTSKDIALVCFFQVYLALDLCLGQRYYRQRITWVTGWLHHSIYLILLTWFLYCRIPSFFVCASVLEFPTLILALGALHPPWRSDRMFAFTFFALRLVLHTFMIHRLKHYHHIRSLWCIALAILPLHLYWFYGIVHLHARKFKSKQSLSRTGICVNAINQFQATKDLAIEENNILLVTT</sequence>
<dbReference type="STRING" id="90262.A0A1X2HY00"/>
<accession>A0A1X2HY00</accession>
<gene>
    <name evidence="2" type="ORF">BCR42DRAFT_182334</name>
</gene>
<dbReference type="AlphaFoldDB" id="A0A1X2HY00"/>
<dbReference type="EMBL" id="MCGE01000046">
    <property type="protein sequence ID" value="ORZ05043.1"/>
    <property type="molecule type" value="Genomic_DNA"/>
</dbReference>
<reference evidence="2 3" key="1">
    <citation type="submission" date="2016-07" db="EMBL/GenBank/DDBJ databases">
        <title>Pervasive Adenine N6-methylation of Active Genes in Fungi.</title>
        <authorList>
            <consortium name="DOE Joint Genome Institute"/>
            <person name="Mondo S.J."/>
            <person name="Dannebaum R.O."/>
            <person name="Kuo R.C."/>
            <person name="Labutti K."/>
            <person name="Haridas S."/>
            <person name="Kuo A."/>
            <person name="Salamov A."/>
            <person name="Ahrendt S.R."/>
            <person name="Lipzen A."/>
            <person name="Sullivan W."/>
            <person name="Andreopoulos W.B."/>
            <person name="Clum A."/>
            <person name="Lindquist E."/>
            <person name="Daum C."/>
            <person name="Ramamoorthy G.K."/>
            <person name="Gryganskyi A."/>
            <person name="Culley D."/>
            <person name="Magnuson J.K."/>
            <person name="James T.Y."/>
            <person name="O'Malley M.A."/>
            <person name="Stajich J.E."/>
            <person name="Spatafora J.W."/>
            <person name="Visel A."/>
            <person name="Grigoriev I.V."/>
        </authorList>
    </citation>
    <scope>NUCLEOTIDE SEQUENCE [LARGE SCALE GENOMIC DNA]</scope>
    <source>
        <strain evidence="2 3">NRRL 1336</strain>
    </source>
</reference>
<comment type="caution">
    <text evidence="2">The sequence shown here is derived from an EMBL/GenBank/DDBJ whole genome shotgun (WGS) entry which is preliminary data.</text>
</comment>
<dbReference type="OrthoDB" id="341353at2759"/>
<organism evidence="2 3">
    <name type="scientific">Absidia repens</name>
    <dbReference type="NCBI Taxonomy" id="90262"/>
    <lineage>
        <taxon>Eukaryota</taxon>
        <taxon>Fungi</taxon>
        <taxon>Fungi incertae sedis</taxon>
        <taxon>Mucoromycota</taxon>
        <taxon>Mucoromycotina</taxon>
        <taxon>Mucoromycetes</taxon>
        <taxon>Mucorales</taxon>
        <taxon>Cunninghamellaceae</taxon>
        <taxon>Absidia</taxon>
    </lineage>
</organism>
<evidence type="ECO:0000313" key="2">
    <source>
        <dbReference type="EMBL" id="ORZ05043.1"/>
    </source>
</evidence>
<feature type="transmembrane region" description="Helical" evidence="1">
    <location>
        <begin position="100"/>
        <end position="117"/>
    </location>
</feature>
<feature type="transmembrane region" description="Helical" evidence="1">
    <location>
        <begin position="6"/>
        <end position="24"/>
    </location>
</feature>
<feature type="transmembrane region" description="Helical" evidence="1">
    <location>
        <begin position="31"/>
        <end position="52"/>
    </location>
</feature>